<keyword evidence="2" id="KW-0732">Signal</keyword>
<dbReference type="AlphaFoldDB" id="A0A2P2Q4D8"/>
<sequence length="117" mass="12456">MSFMFPSCQHTLSVWVVVAVPSASACPKTKRRAPSLTNKPGLNSCGAHFFSRYTHGQLLFFLAPLPPLIAPLSSTGPPPLSTEAKELATTTPPFHSFPQNISPSNHGGEGSAIAKVW</sequence>
<feature type="chain" id="PRO_5015114338" evidence="2">
    <location>
        <begin position="26"/>
        <end position="117"/>
    </location>
</feature>
<evidence type="ECO:0000256" key="2">
    <source>
        <dbReference type="SAM" id="SignalP"/>
    </source>
</evidence>
<protein>
    <submittedName>
        <fullName evidence="3">RPM1-interacting protein 4 isoform X2</fullName>
    </submittedName>
</protein>
<organism evidence="3">
    <name type="scientific">Rhizophora mucronata</name>
    <name type="common">Asiatic mangrove</name>
    <dbReference type="NCBI Taxonomy" id="61149"/>
    <lineage>
        <taxon>Eukaryota</taxon>
        <taxon>Viridiplantae</taxon>
        <taxon>Streptophyta</taxon>
        <taxon>Embryophyta</taxon>
        <taxon>Tracheophyta</taxon>
        <taxon>Spermatophyta</taxon>
        <taxon>Magnoliopsida</taxon>
        <taxon>eudicotyledons</taxon>
        <taxon>Gunneridae</taxon>
        <taxon>Pentapetalae</taxon>
        <taxon>rosids</taxon>
        <taxon>fabids</taxon>
        <taxon>Malpighiales</taxon>
        <taxon>Rhizophoraceae</taxon>
        <taxon>Rhizophora</taxon>
    </lineage>
</organism>
<evidence type="ECO:0000256" key="1">
    <source>
        <dbReference type="SAM" id="MobiDB-lite"/>
    </source>
</evidence>
<proteinExistence type="predicted"/>
<feature type="compositionally biased region" description="Polar residues" evidence="1">
    <location>
        <begin position="92"/>
        <end position="105"/>
    </location>
</feature>
<feature type="signal peptide" evidence="2">
    <location>
        <begin position="1"/>
        <end position="25"/>
    </location>
</feature>
<accession>A0A2P2Q4D8</accession>
<name>A0A2P2Q4D8_RHIMU</name>
<dbReference type="EMBL" id="GGEC01081330">
    <property type="protein sequence ID" value="MBX61814.1"/>
    <property type="molecule type" value="Transcribed_RNA"/>
</dbReference>
<feature type="region of interest" description="Disordered" evidence="1">
    <location>
        <begin position="92"/>
        <end position="117"/>
    </location>
</feature>
<reference evidence="3" key="1">
    <citation type="submission" date="2018-02" db="EMBL/GenBank/DDBJ databases">
        <title>Rhizophora mucronata_Transcriptome.</title>
        <authorList>
            <person name="Meera S.P."/>
            <person name="Sreeshan A."/>
            <person name="Augustine A."/>
        </authorList>
    </citation>
    <scope>NUCLEOTIDE SEQUENCE</scope>
    <source>
        <tissue evidence="3">Leaf</tissue>
    </source>
</reference>
<evidence type="ECO:0000313" key="3">
    <source>
        <dbReference type="EMBL" id="MBX61814.1"/>
    </source>
</evidence>